<organism evidence="3 4">
    <name type="scientific">Candidatus Obscuribacter phosphatis</name>
    <dbReference type="NCBI Taxonomy" id="1906157"/>
    <lineage>
        <taxon>Bacteria</taxon>
        <taxon>Bacillati</taxon>
        <taxon>Candidatus Melainabacteria</taxon>
        <taxon>Candidatus Obscuribacterales</taxon>
        <taxon>Candidatus Obscuribacteraceae</taxon>
        <taxon>Candidatus Obscuribacter</taxon>
    </lineage>
</organism>
<feature type="coiled-coil region" evidence="1">
    <location>
        <begin position="405"/>
        <end position="546"/>
    </location>
</feature>
<evidence type="ECO:0000256" key="1">
    <source>
        <dbReference type="SAM" id="Coils"/>
    </source>
</evidence>
<evidence type="ECO:0000256" key="2">
    <source>
        <dbReference type="SAM" id="MobiDB-lite"/>
    </source>
</evidence>
<dbReference type="Proteomes" id="UP000664277">
    <property type="component" value="Unassembled WGS sequence"/>
</dbReference>
<feature type="compositionally biased region" description="Low complexity" evidence="2">
    <location>
        <begin position="127"/>
        <end position="139"/>
    </location>
</feature>
<feature type="region of interest" description="Disordered" evidence="2">
    <location>
        <begin position="113"/>
        <end position="203"/>
    </location>
</feature>
<feature type="compositionally biased region" description="Low complexity" evidence="2">
    <location>
        <begin position="26"/>
        <end position="41"/>
    </location>
</feature>
<evidence type="ECO:0000313" key="4">
    <source>
        <dbReference type="Proteomes" id="UP000664277"/>
    </source>
</evidence>
<reference evidence="3" key="1">
    <citation type="submission" date="2021-02" db="EMBL/GenBank/DDBJ databases">
        <title>Genome-Resolved Metagenomics of a Microbial Community Performing Photosynthetic Biological Nutrient Removal.</title>
        <authorList>
            <person name="Mcdaniel E.A."/>
        </authorList>
    </citation>
    <scope>NUCLEOTIDE SEQUENCE</scope>
    <source>
        <strain evidence="3">UWPOB_OBS1</strain>
    </source>
</reference>
<name>A0A8J7P6U3_9BACT</name>
<feature type="compositionally biased region" description="Basic and acidic residues" evidence="2">
    <location>
        <begin position="174"/>
        <end position="197"/>
    </location>
</feature>
<comment type="caution">
    <text evidence="3">The sequence shown here is derived from an EMBL/GenBank/DDBJ whole genome shotgun (WGS) entry which is preliminary data.</text>
</comment>
<feature type="compositionally biased region" description="Basic and acidic residues" evidence="2">
    <location>
        <begin position="58"/>
        <end position="69"/>
    </location>
</feature>
<protein>
    <submittedName>
        <fullName evidence="3">Uncharacterized protein</fullName>
    </submittedName>
</protein>
<feature type="region of interest" description="Disordered" evidence="2">
    <location>
        <begin position="1"/>
        <end position="99"/>
    </location>
</feature>
<feature type="compositionally biased region" description="Low complexity" evidence="2">
    <location>
        <begin position="156"/>
        <end position="173"/>
    </location>
</feature>
<dbReference type="AlphaFoldDB" id="A0A8J7P6U3"/>
<sequence length="756" mass="80691">MAREDKGSAAGSNQDIASGKSGEQDAGSLAARRARLRGSLSKQIAPPDPYVPSPFESSKTESAADHKSSENSSENSPENIREASVGDIGARDAVDGLEDTLPLENAGAAIDLPLTDNFPVPEAPHQSLSESVTESVSESINEPAEDAVDLVNDEVSPMAFSSSSALSADMFSEPEPKPDNKKDKSDKSGKKEKKDSEEAAAAPVTVQVDNSQVLELLNSLDQQIGICSVNLSQIAKAANEQLELVRNLSETVQHQAFGEIGLSLNSLSESMSAALEPMKAVGELVPSIDTLVSTIASKDEGKKEEPALTPEQLVTSLADQLSKNLIDPWTFKCAYMAVFPSEQAADLLRKLVDLLGTQKLTGELFRAAYDAVQSAEAPPFSASSSVGSASGPSPNVVTEIQYVPDETVIAQLDDLRRANDELKARMDQRELEFSELLQSKEQEVVETQEMLNSRWEDFSNRYEQLSEMMRDRNEELIKKESELAKIQAEKDLEMAKVQSEIAIKDSEITQLKSQLEEMRDQTKDMVADLQRQLTSTKQAMEEAARLAAPKPQTSFFDAPAQPANNLFSAEPSREQLFTPAENSTNVNMPAPNPIPAQNISQPNPAAIVAPNSLSNPVPNPMPNSVPNSVPQPGAGMGAVSAPNSLAVGANAVASSGLGSVAQTLAPTPDPVVPSTTPGVSSQAIPRPQVAAPTTPLPNASGRHGSGVRAQVFEVIVRQALAGAPWREICAGPMQVNGISPDEVESEVKRRQALLKK</sequence>
<keyword evidence="1" id="KW-0175">Coiled coil</keyword>
<gene>
    <name evidence="3" type="ORF">J0M35_04020</name>
</gene>
<accession>A0A8J7P6U3</accession>
<dbReference type="EMBL" id="JAFLCK010000003">
    <property type="protein sequence ID" value="MBN8659504.1"/>
    <property type="molecule type" value="Genomic_DNA"/>
</dbReference>
<evidence type="ECO:0000313" key="3">
    <source>
        <dbReference type="EMBL" id="MBN8659504.1"/>
    </source>
</evidence>
<proteinExistence type="predicted"/>
<feature type="compositionally biased region" description="Acidic residues" evidence="2">
    <location>
        <begin position="143"/>
        <end position="152"/>
    </location>
</feature>